<feature type="chain" id="PRO_5046908998" evidence="2">
    <location>
        <begin position="24"/>
        <end position="239"/>
    </location>
</feature>
<organism evidence="4 5">
    <name type="scientific">Nocardioides plantarum</name>
    <dbReference type="NCBI Taxonomy" id="29299"/>
    <lineage>
        <taxon>Bacteria</taxon>
        <taxon>Bacillati</taxon>
        <taxon>Actinomycetota</taxon>
        <taxon>Actinomycetes</taxon>
        <taxon>Propionibacteriales</taxon>
        <taxon>Nocardioidaceae</taxon>
        <taxon>Nocardioides</taxon>
    </lineage>
</organism>
<feature type="region of interest" description="Disordered" evidence="1">
    <location>
        <begin position="26"/>
        <end position="62"/>
    </location>
</feature>
<evidence type="ECO:0000259" key="3">
    <source>
        <dbReference type="PROSITE" id="PS50213"/>
    </source>
</evidence>
<evidence type="ECO:0000313" key="5">
    <source>
        <dbReference type="Proteomes" id="UP001589750"/>
    </source>
</evidence>
<feature type="signal peptide" evidence="2">
    <location>
        <begin position="1"/>
        <end position="23"/>
    </location>
</feature>
<dbReference type="InterPro" id="IPR000782">
    <property type="entry name" value="FAS1_domain"/>
</dbReference>
<feature type="compositionally biased region" description="Low complexity" evidence="1">
    <location>
        <begin position="33"/>
        <end position="46"/>
    </location>
</feature>
<evidence type="ECO:0000256" key="1">
    <source>
        <dbReference type="SAM" id="MobiDB-lite"/>
    </source>
</evidence>
<feature type="domain" description="FAS1" evidence="3">
    <location>
        <begin position="93"/>
        <end position="233"/>
    </location>
</feature>
<keyword evidence="5" id="KW-1185">Reference proteome</keyword>
<accession>A0ABV5KBZ9</accession>
<evidence type="ECO:0000256" key="2">
    <source>
        <dbReference type="SAM" id="SignalP"/>
    </source>
</evidence>
<dbReference type="RefSeq" id="WP_140009490.1">
    <property type="nucleotide sequence ID" value="NZ_JBHMDG010000017.1"/>
</dbReference>
<comment type="caution">
    <text evidence="4">The sequence shown here is derived from an EMBL/GenBank/DDBJ whole genome shotgun (WGS) entry which is preliminary data.</text>
</comment>
<dbReference type="PANTHER" id="PTHR10900:SF77">
    <property type="entry name" value="FI19380P1"/>
    <property type="match status" value="1"/>
</dbReference>
<dbReference type="PROSITE" id="PS50213">
    <property type="entry name" value="FAS1"/>
    <property type="match status" value="1"/>
</dbReference>
<dbReference type="PROSITE" id="PS51257">
    <property type="entry name" value="PROKAR_LIPOPROTEIN"/>
    <property type="match status" value="1"/>
</dbReference>
<reference evidence="4 5" key="1">
    <citation type="submission" date="2024-09" db="EMBL/GenBank/DDBJ databases">
        <authorList>
            <person name="Sun Q."/>
            <person name="Mori K."/>
        </authorList>
    </citation>
    <scope>NUCLEOTIDE SEQUENCE [LARGE SCALE GENOMIC DNA]</scope>
    <source>
        <strain evidence="4 5">JCM 9626</strain>
    </source>
</reference>
<dbReference type="InterPro" id="IPR036378">
    <property type="entry name" value="FAS1_dom_sf"/>
</dbReference>
<dbReference type="SMART" id="SM00554">
    <property type="entry name" value="FAS1"/>
    <property type="match status" value="1"/>
</dbReference>
<dbReference type="PANTHER" id="PTHR10900">
    <property type="entry name" value="PERIOSTIN-RELATED"/>
    <property type="match status" value="1"/>
</dbReference>
<evidence type="ECO:0000313" key="4">
    <source>
        <dbReference type="EMBL" id="MFB9314261.1"/>
    </source>
</evidence>
<dbReference type="Proteomes" id="UP001589750">
    <property type="component" value="Unassembled WGS sequence"/>
</dbReference>
<protein>
    <submittedName>
        <fullName evidence="4">Fasciclin domain-containing protein</fullName>
    </submittedName>
</protein>
<name>A0ABV5KBZ9_9ACTN</name>
<sequence length="239" mass="23682">MKLQTLRRGTAAAAILTLSLGLAACGEDDDSASSDTTSDNTSESAAPSDTGSSAPAEEETSSAAAGDIDAVFGPACDQLPADGEPGSLTGMVVDPVATAAGTNPLLTSLVGAVGAVDGLAGVLNDAPAITVFAPYNDAFAEIPEADLKALTDGAAKDGVDSDLATILQHHVLPERLDPEAVVGDQTTLIGDKLTVTGDAESGMQVTDGKVTADVLCGGIPTANATVYVISKVMTNAKPA</sequence>
<keyword evidence="2" id="KW-0732">Signal</keyword>
<proteinExistence type="predicted"/>
<dbReference type="SUPFAM" id="SSF82153">
    <property type="entry name" value="FAS1 domain"/>
    <property type="match status" value="1"/>
</dbReference>
<dbReference type="Pfam" id="PF02469">
    <property type="entry name" value="Fasciclin"/>
    <property type="match status" value="1"/>
</dbReference>
<gene>
    <name evidence="4" type="ORF">ACFFRI_14495</name>
</gene>
<dbReference type="Gene3D" id="2.30.180.10">
    <property type="entry name" value="FAS1 domain"/>
    <property type="match status" value="1"/>
</dbReference>
<dbReference type="InterPro" id="IPR050904">
    <property type="entry name" value="Adhesion/Biosynth-related"/>
</dbReference>
<dbReference type="EMBL" id="JBHMDG010000017">
    <property type="protein sequence ID" value="MFB9314261.1"/>
    <property type="molecule type" value="Genomic_DNA"/>
</dbReference>